<evidence type="ECO:0000313" key="1">
    <source>
        <dbReference type="EMBL" id="KAL0931403.1"/>
    </source>
</evidence>
<evidence type="ECO:0000313" key="2">
    <source>
        <dbReference type="Proteomes" id="UP000805649"/>
    </source>
</evidence>
<dbReference type="Proteomes" id="UP000805649">
    <property type="component" value="Unassembled WGS sequence"/>
</dbReference>
<accession>A0ACC3YHP4</accession>
<sequence length="229" mass="25798">MLDLQYSDDSSGMNNFDCLVTALRDALGSSGLTCDDVNLDLLKDLMKNYESNEKEWISFALADSNRDYTRNLVDEGNGKCNLLVLVWTPGKGSPIHSHSKAHCLMKILKGQLTETRYDFPPSQEKSNNPTSSDAGRSMKLIKESTYIRDDVAYMSDDLGVHQMWNKSDEFAVSLHLYTPPNIVRDGCYIFDAETGKGTLSKNCEYYSIRGNRLKGRSRESTQREIPSLL</sequence>
<keyword evidence="1" id="KW-0223">Dioxygenase</keyword>
<proteinExistence type="predicted"/>
<organism evidence="1 2">
    <name type="scientific">Colletotrichum truncatum</name>
    <name type="common">Anthracnose fungus</name>
    <name type="synonym">Colletotrichum capsici</name>
    <dbReference type="NCBI Taxonomy" id="5467"/>
    <lineage>
        <taxon>Eukaryota</taxon>
        <taxon>Fungi</taxon>
        <taxon>Dikarya</taxon>
        <taxon>Ascomycota</taxon>
        <taxon>Pezizomycotina</taxon>
        <taxon>Sordariomycetes</taxon>
        <taxon>Hypocreomycetidae</taxon>
        <taxon>Glomerellales</taxon>
        <taxon>Glomerellaceae</taxon>
        <taxon>Colletotrichum</taxon>
        <taxon>Colletotrichum truncatum species complex</taxon>
    </lineage>
</organism>
<name>A0ACC3YHP4_COLTU</name>
<dbReference type="EMBL" id="VUJX02000010">
    <property type="protein sequence ID" value="KAL0931403.1"/>
    <property type="molecule type" value="Genomic_DNA"/>
</dbReference>
<comment type="caution">
    <text evidence="1">The sequence shown here is derived from an EMBL/GenBank/DDBJ whole genome shotgun (WGS) entry which is preliminary data.</text>
</comment>
<reference evidence="1 2" key="1">
    <citation type="journal article" date="2020" name="Phytopathology">
        <title>Genome Sequence Resources of Colletotrichum truncatum, C. plurivorum, C. musicola, and C. sojae: Four Species Pathogenic to Soybean (Glycine max).</title>
        <authorList>
            <person name="Rogerio F."/>
            <person name="Boufleur T.R."/>
            <person name="Ciampi-Guillardi M."/>
            <person name="Sukno S.A."/>
            <person name="Thon M.R."/>
            <person name="Massola Junior N.S."/>
            <person name="Baroncelli R."/>
        </authorList>
    </citation>
    <scope>NUCLEOTIDE SEQUENCE [LARGE SCALE GENOMIC DNA]</scope>
    <source>
        <strain evidence="1 2">CMES1059</strain>
    </source>
</reference>
<protein>
    <submittedName>
        <fullName evidence="1">Cysteine dioxygenase</fullName>
    </submittedName>
</protein>
<gene>
    <name evidence="1" type="ORF">CTRU02_214138</name>
</gene>
<keyword evidence="2" id="KW-1185">Reference proteome</keyword>
<keyword evidence="1" id="KW-0560">Oxidoreductase</keyword>